<dbReference type="AlphaFoldDB" id="U2ESF5"/>
<feature type="domain" description="Cyclic nucleotide-binding" evidence="4">
    <location>
        <begin position="21"/>
        <end position="121"/>
    </location>
</feature>
<dbReference type="InterPro" id="IPR014710">
    <property type="entry name" value="RmlC-like_jellyroll"/>
</dbReference>
<dbReference type="GO" id="GO:0005829">
    <property type="term" value="C:cytosol"/>
    <property type="evidence" value="ECO:0007669"/>
    <property type="project" value="TreeGrafter"/>
</dbReference>
<reference evidence="6 7" key="1">
    <citation type="journal article" date="2011" name="J. Bacteriol.">
        <title>Genome sequence of Salinisphaera shabanensis, a gammaproteobacterium from the harsh, variable environment of the brine-seawater interface of the Shaban Deep in the Red Sea.</title>
        <authorList>
            <person name="Antunes A."/>
            <person name="Alam I."/>
            <person name="Bajic V.B."/>
            <person name="Stingl U."/>
        </authorList>
    </citation>
    <scope>NUCLEOTIDE SEQUENCE [LARGE SCALE GENOMIC DNA]</scope>
    <source>
        <strain evidence="6 7">E1L3A</strain>
    </source>
</reference>
<organism evidence="6 7">
    <name type="scientific">Salinisphaera shabanensis E1L3A</name>
    <dbReference type="NCBI Taxonomy" id="1033802"/>
    <lineage>
        <taxon>Bacteria</taxon>
        <taxon>Pseudomonadati</taxon>
        <taxon>Pseudomonadota</taxon>
        <taxon>Gammaproteobacteria</taxon>
        <taxon>Salinisphaerales</taxon>
        <taxon>Salinisphaeraceae</taxon>
        <taxon>Salinisphaera</taxon>
    </lineage>
</organism>
<dbReference type="Pfam" id="PF00027">
    <property type="entry name" value="cNMP_binding"/>
    <property type="match status" value="1"/>
</dbReference>
<keyword evidence="7" id="KW-1185">Reference proteome</keyword>
<evidence type="ECO:0000259" key="4">
    <source>
        <dbReference type="PROSITE" id="PS50042"/>
    </source>
</evidence>
<dbReference type="InterPro" id="IPR012318">
    <property type="entry name" value="HTH_CRP"/>
</dbReference>
<comment type="caution">
    <text evidence="6">The sequence shown here is derived from an EMBL/GenBank/DDBJ whole genome shotgun (WGS) entry which is preliminary data.</text>
</comment>
<keyword evidence="3" id="KW-0804">Transcription</keyword>
<dbReference type="EMBL" id="AFNV02000001">
    <property type="protein sequence ID" value="ERJ20912.1"/>
    <property type="molecule type" value="Genomic_DNA"/>
</dbReference>
<keyword evidence="2" id="KW-0238">DNA-binding</keyword>
<dbReference type="InterPro" id="IPR018490">
    <property type="entry name" value="cNMP-bd_dom_sf"/>
</dbReference>
<dbReference type="InterPro" id="IPR036388">
    <property type="entry name" value="WH-like_DNA-bd_sf"/>
</dbReference>
<dbReference type="InterPro" id="IPR050397">
    <property type="entry name" value="Env_Response_Regulators"/>
</dbReference>
<accession>U2ESF5</accession>
<evidence type="ECO:0000256" key="1">
    <source>
        <dbReference type="ARBA" id="ARBA00023015"/>
    </source>
</evidence>
<dbReference type="PANTHER" id="PTHR24567">
    <property type="entry name" value="CRP FAMILY TRANSCRIPTIONAL REGULATORY PROTEIN"/>
    <property type="match status" value="1"/>
</dbReference>
<dbReference type="STRING" id="1033802.SSPSH_000259"/>
<dbReference type="Pfam" id="PF13545">
    <property type="entry name" value="HTH_Crp_2"/>
    <property type="match status" value="1"/>
</dbReference>
<dbReference type="PROSITE" id="PS50042">
    <property type="entry name" value="CNMP_BINDING_3"/>
    <property type="match status" value="1"/>
</dbReference>
<proteinExistence type="predicted"/>
<dbReference type="SUPFAM" id="SSF51206">
    <property type="entry name" value="cAMP-binding domain-like"/>
    <property type="match status" value="1"/>
</dbReference>
<dbReference type="eggNOG" id="COG0664">
    <property type="taxonomic scope" value="Bacteria"/>
</dbReference>
<evidence type="ECO:0000259" key="5">
    <source>
        <dbReference type="PROSITE" id="PS51063"/>
    </source>
</evidence>
<dbReference type="PROSITE" id="PS51063">
    <property type="entry name" value="HTH_CRP_2"/>
    <property type="match status" value="1"/>
</dbReference>
<dbReference type="SUPFAM" id="SSF46785">
    <property type="entry name" value="Winged helix' DNA-binding domain"/>
    <property type="match status" value="1"/>
</dbReference>
<evidence type="ECO:0000313" key="6">
    <source>
        <dbReference type="EMBL" id="ERJ20912.1"/>
    </source>
</evidence>
<dbReference type="SMART" id="SM00419">
    <property type="entry name" value="HTH_CRP"/>
    <property type="match status" value="1"/>
</dbReference>
<dbReference type="Gene3D" id="1.10.10.10">
    <property type="entry name" value="Winged helix-like DNA-binding domain superfamily/Winged helix DNA-binding domain"/>
    <property type="match status" value="1"/>
</dbReference>
<evidence type="ECO:0000256" key="3">
    <source>
        <dbReference type="ARBA" id="ARBA00023163"/>
    </source>
</evidence>
<dbReference type="Proteomes" id="UP000006242">
    <property type="component" value="Unassembled WGS sequence"/>
</dbReference>
<dbReference type="OrthoDB" id="9777588at2"/>
<dbReference type="InterPro" id="IPR000595">
    <property type="entry name" value="cNMP-bd_dom"/>
</dbReference>
<dbReference type="GO" id="GO:0003677">
    <property type="term" value="F:DNA binding"/>
    <property type="evidence" value="ECO:0007669"/>
    <property type="project" value="UniProtKB-KW"/>
</dbReference>
<gene>
    <name evidence="6" type="ORF">SSPSH_000259</name>
</gene>
<dbReference type="RefSeq" id="WP_006913172.1">
    <property type="nucleotide sequence ID" value="NZ_AFNV02000001.1"/>
</dbReference>
<evidence type="ECO:0000313" key="7">
    <source>
        <dbReference type="Proteomes" id="UP000006242"/>
    </source>
</evidence>
<dbReference type="CDD" id="cd00038">
    <property type="entry name" value="CAP_ED"/>
    <property type="match status" value="1"/>
</dbReference>
<keyword evidence="1" id="KW-0805">Transcription regulation</keyword>
<protein>
    <submittedName>
        <fullName evidence="6">Regulatory protein</fullName>
    </submittedName>
</protein>
<dbReference type="GO" id="GO:0003700">
    <property type="term" value="F:DNA-binding transcription factor activity"/>
    <property type="evidence" value="ECO:0007669"/>
    <property type="project" value="TreeGrafter"/>
</dbReference>
<dbReference type="InterPro" id="IPR036390">
    <property type="entry name" value="WH_DNA-bd_sf"/>
</dbReference>
<name>U2ESF5_9GAMM</name>
<evidence type="ECO:0000256" key="2">
    <source>
        <dbReference type="ARBA" id="ARBA00023125"/>
    </source>
</evidence>
<reference evidence="6 7" key="2">
    <citation type="journal article" date="2013" name="PLoS ONE">
        <title>INDIGO - INtegrated Data Warehouse of MIcrobial GenOmes with Examples from the Red Sea Extremophiles.</title>
        <authorList>
            <person name="Alam I."/>
            <person name="Antunes A."/>
            <person name="Kamau A.A."/>
            <person name="Ba Alawi W."/>
            <person name="Kalkatawi M."/>
            <person name="Stingl U."/>
            <person name="Bajic V.B."/>
        </authorList>
    </citation>
    <scope>NUCLEOTIDE SEQUENCE [LARGE SCALE GENOMIC DNA]</scope>
    <source>
        <strain evidence="6 7">E1L3A</strain>
    </source>
</reference>
<sequence length="241" mass="26698">MAANDGDGAREIREALKHQYFLEGMSDVQRARLVRSAATQSFAAGQTLFHRGDPADTFFVVLAGRVKLYRLSIDGDEKIMGLVGTGESFGEGVLFMHPPRYPVSAQALEKSRVVAISRGDYLDEIQHSFQTCMSVMYKLTARIERLLDEVESLTLRDSRYRVVNYLLELIPERASGPVRLRLPTSKSAIAGRLAIRAETFSRTLRQLAENGTIVLCGGRTIEVPNPKRLRHALSAKSGTSS</sequence>
<dbReference type="PANTHER" id="PTHR24567:SF26">
    <property type="entry name" value="REGULATORY PROTEIN YEIL"/>
    <property type="match status" value="1"/>
</dbReference>
<dbReference type="SMART" id="SM00100">
    <property type="entry name" value="cNMP"/>
    <property type="match status" value="1"/>
</dbReference>
<dbReference type="Gene3D" id="2.60.120.10">
    <property type="entry name" value="Jelly Rolls"/>
    <property type="match status" value="1"/>
</dbReference>
<feature type="domain" description="HTH crp-type" evidence="5">
    <location>
        <begin position="156"/>
        <end position="227"/>
    </location>
</feature>